<reference evidence="1 2" key="1">
    <citation type="journal article" date="2021" name="ACS Chem. Biol.">
        <title>Genomic-Led Discovery of a Novel Glycopeptide Antibiotic by Nonomuraea coxensis DSM 45129.</title>
        <authorList>
            <person name="Yushchuk O."/>
            <person name="Vior N.M."/>
            <person name="Andreo-Vidal A."/>
            <person name="Berini F."/>
            <person name="Ruckert C."/>
            <person name="Busche T."/>
            <person name="Binda E."/>
            <person name="Kalinowski J."/>
            <person name="Truman A.W."/>
            <person name="Marinelli F."/>
        </authorList>
    </citation>
    <scope>NUCLEOTIDE SEQUENCE [LARGE SCALE GENOMIC DNA]</scope>
    <source>
        <strain evidence="1 2">DSM 45129</strain>
    </source>
</reference>
<gene>
    <name evidence="1" type="ORF">Nocox_11125</name>
</gene>
<dbReference type="EMBL" id="CP068985">
    <property type="protein sequence ID" value="QYC39844.1"/>
    <property type="molecule type" value="Genomic_DNA"/>
</dbReference>
<name>A0ABX8TWV2_9ACTN</name>
<sequence length="66" mass="7295">MEGRCMTMRAFLRFLLSERAGSPADGRAIGLALSTALREQGSAHDAERHLRLWAASGHDVHESPRH</sequence>
<proteinExistence type="predicted"/>
<accession>A0ABX8TWV2</accession>
<evidence type="ECO:0000313" key="2">
    <source>
        <dbReference type="Proteomes" id="UP000824681"/>
    </source>
</evidence>
<dbReference type="Proteomes" id="UP000824681">
    <property type="component" value="Chromosome"/>
</dbReference>
<protein>
    <submittedName>
        <fullName evidence="1">Uncharacterized protein</fullName>
    </submittedName>
</protein>
<keyword evidence="2" id="KW-1185">Reference proteome</keyword>
<organism evidence="1 2">
    <name type="scientific">Nonomuraea coxensis DSM 45129</name>
    <dbReference type="NCBI Taxonomy" id="1122611"/>
    <lineage>
        <taxon>Bacteria</taxon>
        <taxon>Bacillati</taxon>
        <taxon>Actinomycetota</taxon>
        <taxon>Actinomycetes</taxon>
        <taxon>Streptosporangiales</taxon>
        <taxon>Streptosporangiaceae</taxon>
        <taxon>Nonomuraea</taxon>
    </lineage>
</organism>
<evidence type="ECO:0000313" key="1">
    <source>
        <dbReference type="EMBL" id="QYC39844.1"/>
    </source>
</evidence>